<evidence type="ECO:0000256" key="12">
    <source>
        <dbReference type="SAM" id="MobiDB-lite"/>
    </source>
</evidence>
<evidence type="ECO:0000256" key="6">
    <source>
        <dbReference type="ARBA" id="ARBA00022853"/>
    </source>
</evidence>
<evidence type="ECO:0000256" key="5">
    <source>
        <dbReference type="ARBA" id="ARBA00022737"/>
    </source>
</evidence>
<protein>
    <recommendedName>
        <fullName evidence="11">Acidic leucine-rich nuclear phosphoprotein 32 family member</fullName>
    </recommendedName>
</protein>
<dbReference type="PROSITE" id="PS51450">
    <property type="entry name" value="LRR"/>
    <property type="match status" value="1"/>
</dbReference>
<keyword evidence="5" id="KW-0677">Repeat</keyword>
<keyword evidence="14" id="KW-1185">Reference proteome</keyword>
<gene>
    <name evidence="13" type="primary">LOC114460127</name>
</gene>
<comment type="function">
    <text evidence="11">Multifunctional protein that is involved in the regulation of many processes.</text>
</comment>
<dbReference type="Ensembl" id="ENSGWIT00000024636.1">
    <property type="protein sequence ID" value="ENSGWIP00000022476.1"/>
    <property type="gene ID" value="ENSGWIG00000012044.1"/>
</dbReference>
<keyword evidence="8 11" id="KW-0539">Nucleus</keyword>
<evidence type="ECO:0000313" key="13">
    <source>
        <dbReference type="Ensembl" id="ENSGWIP00000022476.1"/>
    </source>
</evidence>
<feature type="compositionally biased region" description="Acidic residues" evidence="12">
    <location>
        <begin position="223"/>
        <end position="233"/>
    </location>
</feature>
<organism evidence="13 14">
    <name type="scientific">Gouania willdenowi</name>
    <name type="common">Blunt-snouted clingfish</name>
    <name type="synonym">Lepadogaster willdenowi</name>
    <dbReference type="NCBI Taxonomy" id="441366"/>
    <lineage>
        <taxon>Eukaryota</taxon>
        <taxon>Metazoa</taxon>
        <taxon>Chordata</taxon>
        <taxon>Craniata</taxon>
        <taxon>Vertebrata</taxon>
        <taxon>Euteleostomi</taxon>
        <taxon>Actinopterygii</taxon>
        <taxon>Neopterygii</taxon>
        <taxon>Teleostei</taxon>
        <taxon>Neoteleostei</taxon>
        <taxon>Acanthomorphata</taxon>
        <taxon>Ovalentaria</taxon>
        <taxon>Blenniimorphae</taxon>
        <taxon>Blenniiformes</taxon>
        <taxon>Gobiesocoidei</taxon>
        <taxon>Gobiesocidae</taxon>
        <taxon>Gobiesocinae</taxon>
        <taxon>Gouania</taxon>
    </lineage>
</organism>
<dbReference type="GO" id="GO:0006325">
    <property type="term" value="P:chromatin organization"/>
    <property type="evidence" value="ECO:0007669"/>
    <property type="project" value="UniProtKB-KW"/>
</dbReference>
<comment type="subcellular location">
    <subcellularLocation>
        <location evidence="2">Cytoplasm</location>
    </subcellularLocation>
    <subcellularLocation>
        <location evidence="1 11">Nucleus</location>
    </subcellularLocation>
</comment>
<reference evidence="13" key="1">
    <citation type="submission" date="2025-08" db="UniProtKB">
        <authorList>
            <consortium name="Ensembl"/>
        </authorList>
    </citation>
    <scope>IDENTIFICATION</scope>
</reference>
<dbReference type="GO" id="GO:0042981">
    <property type="term" value="P:regulation of apoptotic process"/>
    <property type="evidence" value="ECO:0007669"/>
    <property type="project" value="TreeGrafter"/>
</dbReference>
<evidence type="ECO:0000256" key="1">
    <source>
        <dbReference type="ARBA" id="ARBA00004123"/>
    </source>
</evidence>
<keyword evidence="6" id="KW-0156">Chromatin regulator</keyword>
<dbReference type="PANTHER" id="PTHR11375:SF5">
    <property type="entry name" value="ACIDIC LEUCINE-RICH NUCLEAR PHOSPHOPROTEIN 32 FAMILY MEMBER E"/>
    <property type="match status" value="1"/>
</dbReference>
<comment type="similarity">
    <text evidence="9 11">Belongs to the ANP32 family.</text>
</comment>
<keyword evidence="4 11" id="KW-0433">Leucine-rich repeat</keyword>
<dbReference type="Gene3D" id="3.80.10.10">
    <property type="entry name" value="Ribonuclease Inhibitor"/>
    <property type="match status" value="1"/>
</dbReference>
<evidence type="ECO:0000256" key="11">
    <source>
        <dbReference type="RuleBase" id="RU369103"/>
    </source>
</evidence>
<comment type="function">
    <text evidence="10">Histone chaperone that specifically mediates the genome-wide removal of histone H2A.Z/H2AZ1 from the nucleosome: removes H2A.Z/H2AZ1 from its normal sites of deposition, especially from enhancer and insulator regions. Not involved in deposition of H2A.Z/H2AZ1 in the nucleosome. May stabilize the evicted H2A.Z/H2AZ1-H2B dimer, thus shifting the equilibrium towards dissociation and the off-chromatin state. Inhibits activity of protein phosphatase 2A (PP2A). Does not inhibit protein phosphatase 1. May play a role in cerebellar development and synaptogenesis.</text>
</comment>
<evidence type="ECO:0000256" key="8">
    <source>
        <dbReference type="ARBA" id="ARBA00023242"/>
    </source>
</evidence>
<proteinExistence type="inferred from homology"/>
<keyword evidence="7" id="KW-0143">Chaperone</keyword>
<dbReference type="InterPro" id="IPR001611">
    <property type="entry name" value="Leu-rich_rpt"/>
</dbReference>
<dbReference type="InterPro" id="IPR045081">
    <property type="entry name" value="AN32"/>
</dbReference>
<dbReference type="GO" id="GO:0005737">
    <property type="term" value="C:cytoplasm"/>
    <property type="evidence" value="ECO:0007669"/>
    <property type="project" value="UniProtKB-SubCell"/>
</dbReference>
<feature type="compositionally biased region" description="Acidic residues" evidence="12">
    <location>
        <begin position="195"/>
        <end position="214"/>
    </location>
</feature>
<evidence type="ECO:0000256" key="2">
    <source>
        <dbReference type="ARBA" id="ARBA00004496"/>
    </source>
</evidence>
<evidence type="ECO:0000256" key="3">
    <source>
        <dbReference type="ARBA" id="ARBA00022490"/>
    </source>
</evidence>
<dbReference type="AlphaFoldDB" id="A0A8C5EVG1"/>
<accession>A0A8C5EVG1</accession>
<dbReference type="GO" id="GO:0005634">
    <property type="term" value="C:nucleus"/>
    <property type="evidence" value="ECO:0007669"/>
    <property type="project" value="UniProtKB-SubCell"/>
</dbReference>
<feature type="compositionally biased region" description="Acidic residues" evidence="12">
    <location>
        <begin position="154"/>
        <end position="184"/>
    </location>
</feature>
<dbReference type="SUPFAM" id="SSF52058">
    <property type="entry name" value="L domain-like"/>
    <property type="match status" value="1"/>
</dbReference>
<evidence type="ECO:0000256" key="4">
    <source>
        <dbReference type="ARBA" id="ARBA00022614"/>
    </source>
</evidence>
<reference evidence="13" key="2">
    <citation type="submission" date="2025-09" db="UniProtKB">
        <authorList>
            <consortium name="Ensembl"/>
        </authorList>
    </citation>
    <scope>IDENTIFICATION</scope>
</reference>
<dbReference type="GO" id="GO:0019212">
    <property type="term" value="F:phosphatase inhibitor activity"/>
    <property type="evidence" value="ECO:0007669"/>
    <property type="project" value="TreeGrafter"/>
</dbReference>
<evidence type="ECO:0000256" key="9">
    <source>
        <dbReference type="ARBA" id="ARBA00025777"/>
    </source>
</evidence>
<sequence>AIISSILKLDILNNTLKRVVELVLEDCVSSDGHVHGLTDDFTQLELLSITSASLSSLSNLPPLPTLRKMDLSDNSISGSLECLVEKCPVLSSLNLSGNKIKELSSLQPLQRLHSLRSLKLLSCDITMMSEYRTKVKELLPQLVSLDNQPHSDHGEEDEDEDEEGDSLPGDEDDDDDDDDDEEEVGLSYLMKEGIQDEEDDGDYEEEEEDDEEDGGEKRKRGEEEEEDDEDDEE</sequence>
<dbReference type="Pfam" id="PF14580">
    <property type="entry name" value="LRR_9"/>
    <property type="match status" value="1"/>
</dbReference>
<evidence type="ECO:0000256" key="10">
    <source>
        <dbReference type="ARBA" id="ARBA00045721"/>
    </source>
</evidence>
<evidence type="ECO:0000256" key="7">
    <source>
        <dbReference type="ARBA" id="ARBA00023186"/>
    </source>
</evidence>
<feature type="region of interest" description="Disordered" evidence="12">
    <location>
        <begin position="145"/>
        <end position="233"/>
    </location>
</feature>
<dbReference type="PANTHER" id="PTHR11375">
    <property type="entry name" value="ACIDIC LEUCINE-RICH NUCLEAR PHOSPHOPROTEIN 32"/>
    <property type="match status" value="1"/>
</dbReference>
<evidence type="ECO:0000313" key="14">
    <source>
        <dbReference type="Proteomes" id="UP000694680"/>
    </source>
</evidence>
<dbReference type="GO" id="GO:0042393">
    <property type="term" value="F:histone binding"/>
    <property type="evidence" value="ECO:0007669"/>
    <property type="project" value="TreeGrafter"/>
</dbReference>
<dbReference type="InterPro" id="IPR032675">
    <property type="entry name" value="LRR_dom_sf"/>
</dbReference>
<dbReference type="Proteomes" id="UP000694680">
    <property type="component" value="Unassembled WGS sequence"/>
</dbReference>
<keyword evidence="3" id="KW-0963">Cytoplasm</keyword>
<name>A0A8C5EVG1_GOUWI</name>